<reference evidence="1" key="1">
    <citation type="submission" date="2021-06" db="EMBL/GenBank/DDBJ databases">
        <title>Parelaphostrongylus tenuis whole genome reference sequence.</title>
        <authorList>
            <person name="Garwood T.J."/>
            <person name="Larsen P.A."/>
            <person name="Fountain-Jones N.M."/>
            <person name="Garbe J.R."/>
            <person name="Macchietto M.G."/>
            <person name="Kania S.A."/>
            <person name="Gerhold R.W."/>
            <person name="Richards J.E."/>
            <person name="Wolf T.M."/>
        </authorList>
    </citation>
    <scope>NUCLEOTIDE SEQUENCE</scope>
    <source>
        <strain evidence="1">MNPRO001-30</strain>
        <tissue evidence="1">Meninges</tissue>
    </source>
</reference>
<name>A0AAD5R2B8_PARTN</name>
<comment type="caution">
    <text evidence="1">The sequence shown here is derived from an EMBL/GenBank/DDBJ whole genome shotgun (WGS) entry which is preliminary data.</text>
</comment>
<accession>A0AAD5R2B8</accession>
<dbReference type="EMBL" id="JAHQIW010006111">
    <property type="protein sequence ID" value="KAJ1368202.1"/>
    <property type="molecule type" value="Genomic_DNA"/>
</dbReference>
<evidence type="ECO:0000313" key="2">
    <source>
        <dbReference type="Proteomes" id="UP001196413"/>
    </source>
</evidence>
<dbReference type="Proteomes" id="UP001196413">
    <property type="component" value="Unassembled WGS sequence"/>
</dbReference>
<proteinExistence type="predicted"/>
<evidence type="ECO:0000313" key="1">
    <source>
        <dbReference type="EMBL" id="KAJ1368202.1"/>
    </source>
</evidence>
<protein>
    <submittedName>
        <fullName evidence="1">Uncharacterized protein</fullName>
    </submittedName>
</protein>
<organism evidence="1 2">
    <name type="scientific">Parelaphostrongylus tenuis</name>
    <name type="common">Meningeal worm</name>
    <dbReference type="NCBI Taxonomy" id="148309"/>
    <lineage>
        <taxon>Eukaryota</taxon>
        <taxon>Metazoa</taxon>
        <taxon>Ecdysozoa</taxon>
        <taxon>Nematoda</taxon>
        <taxon>Chromadorea</taxon>
        <taxon>Rhabditida</taxon>
        <taxon>Rhabditina</taxon>
        <taxon>Rhabditomorpha</taxon>
        <taxon>Strongyloidea</taxon>
        <taxon>Metastrongylidae</taxon>
        <taxon>Parelaphostrongylus</taxon>
    </lineage>
</organism>
<sequence length="115" mass="13150">MTYCPSQTSDSIQFSPPTVAAAEKEVRSQVAPLPASEPMLWSSHLATDRLRPVRHDDRWSTTVYIDFVCQGKVVTKRMLYFETRGGVFLRLMVYWQQMLPSRLGPCHTHRPSPSP</sequence>
<keyword evidence="2" id="KW-1185">Reference proteome</keyword>
<gene>
    <name evidence="1" type="ORF">KIN20_029282</name>
</gene>
<dbReference type="AlphaFoldDB" id="A0AAD5R2B8"/>